<evidence type="ECO:0000256" key="1">
    <source>
        <dbReference type="SAM" id="MobiDB-lite"/>
    </source>
</evidence>
<organism evidence="2 3">
    <name type="scientific">Monilinia fructigena</name>
    <dbReference type="NCBI Taxonomy" id="38457"/>
    <lineage>
        <taxon>Eukaryota</taxon>
        <taxon>Fungi</taxon>
        <taxon>Dikarya</taxon>
        <taxon>Ascomycota</taxon>
        <taxon>Pezizomycotina</taxon>
        <taxon>Leotiomycetes</taxon>
        <taxon>Helotiales</taxon>
        <taxon>Sclerotiniaceae</taxon>
        <taxon>Monilinia</taxon>
    </lineage>
</organism>
<feature type="region of interest" description="Disordered" evidence="1">
    <location>
        <begin position="47"/>
        <end position="66"/>
    </location>
</feature>
<evidence type="ECO:0000313" key="3">
    <source>
        <dbReference type="Proteomes" id="UP000249056"/>
    </source>
</evidence>
<accession>A0A395ILS7</accession>
<reference evidence="2 3" key="1">
    <citation type="submission" date="2018-06" db="EMBL/GenBank/DDBJ databases">
        <title>Genome Sequence of the Brown Rot Fungal Pathogen Monilinia fructigena.</title>
        <authorList>
            <person name="Landi L."/>
            <person name="De Miccolis Angelini R.M."/>
            <person name="Pollastro S."/>
            <person name="Abate D."/>
            <person name="Faretra F."/>
            <person name="Romanazzi G."/>
        </authorList>
    </citation>
    <scope>NUCLEOTIDE SEQUENCE [LARGE SCALE GENOMIC DNA]</scope>
    <source>
        <strain evidence="2 3">Mfrg269</strain>
    </source>
</reference>
<name>A0A395ILS7_9HELO</name>
<feature type="compositionally biased region" description="Polar residues" evidence="1">
    <location>
        <begin position="51"/>
        <end position="66"/>
    </location>
</feature>
<protein>
    <submittedName>
        <fullName evidence="2">Uncharacterized protein</fullName>
    </submittedName>
</protein>
<comment type="caution">
    <text evidence="2">The sequence shown here is derived from an EMBL/GenBank/DDBJ whole genome shotgun (WGS) entry which is preliminary data.</text>
</comment>
<evidence type="ECO:0000313" key="2">
    <source>
        <dbReference type="EMBL" id="RAL61230.1"/>
    </source>
</evidence>
<gene>
    <name evidence="2" type="ORF">DID88_010309</name>
</gene>
<dbReference type="Proteomes" id="UP000249056">
    <property type="component" value="Unassembled WGS sequence"/>
</dbReference>
<proteinExistence type="predicted"/>
<dbReference type="AlphaFoldDB" id="A0A395ILS7"/>
<dbReference type="EMBL" id="QKRW01000033">
    <property type="protein sequence ID" value="RAL61230.1"/>
    <property type="molecule type" value="Genomic_DNA"/>
</dbReference>
<keyword evidence="3" id="KW-1185">Reference proteome</keyword>
<sequence>MARLIVCVSSVSHQYNSRSHDHESTKQMGVHLIYNITITSCILPQKFPTDPEQSARNNNNETSMSV</sequence>